<dbReference type="EMBL" id="PEYT01000011">
    <property type="protein sequence ID" value="PIS23146.1"/>
    <property type="molecule type" value="Genomic_DNA"/>
</dbReference>
<feature type="transmembrane region" description="Helical" evidence="1">
    <location>
        <begin position="37"/>
        <end position="62"/>
    </location>
</feature>
<gene>
    <name evidence="2" type="ORF">COT49_01655</name>
</gene>
<proteinExistence type="predicted"/>
<keyword evidence="1" id="KW-1133">Transmembrane helix</keyword>
<protein>
    <submittedName>
        <fullName evidence="2">Uncharacterized protein</fullName>
    </submittedName>
</protein>
<evidence type="ECO:0000313" key="2">
    <source>
        <dbReference type="EMBL" id="PIS23146.1"/>
    </source>
</evidence>
<comment type="caution">
    <text evidence="2">The sequence shown here is derived from an EMBL/GenBank/DDBJ whole genome shotgun (WGS) entry which is preliminary data.</text>
</comment>
<dbReference type="Proteomes" id="UP000230340">
    <property type="component" value="Unassembled WGS sequence"/>
</dbReference>
<keyword evidence="1" id="KW-0812">Transmembrane</keyword>
<sequence>MLQQTLKLFALDLGSVGNPTIPSAVSGTEPTVKIESMISAILGTITIVASVALLIMFAMGGIEYITAGGDEKQTASAKRTTTSAVLGLIVVVASMTIATIVLKIFGIDIKALPWYGV</sequence>
<dbReference type="AlphaFoldDB" id="A0A2H0XDY3"/>
<accession>A0A2H0XDY3</accession>
<dbReference type="Pfam" id="PF18895">
    <property type="entry name" value="T4SS_pilin"/>
    <property type="match status" value="1"/>
</dbReference>
<evidence type="ECO:0000256" key="1">
    <source>
        <dbReference type="SAM" id="Phobius"/>
    </source>
</evidence>
<feature type="transmembrane region" description="Helical" evidence="1">
    <location>
        <begin position="83"/>
        <end position="105"/>
    </location>
</feature>
<keyword evidence="1" id="KW-0472">Membrane</keyword>
<name>A0A2H0XDY3_UNCKA</name>
<evidence type="ECO:0000313" key="3">
    <source>
        <dbReference type="Proteomes" id="UP000230340"/>
    </source>
</evidence>
<organism evidence="2 3">
    <name type="scientific">candidate division WWE3 bacterium CG08_land_8_20_14_0_20_40_13</name>
    <dbReference type="NCBI Taxonomy" id="1975084"/>
    <lineage>
        <taxon>Bacteria</taxon>
        <taxon>Katanobacteria</taxon>
    </lineage>
</organism>
<dbReference type="InterPro" id="IPR043993">
    <property type="entry name" value="T4SS_pilin"/>
</dbReference>
<reference evidence="3" key="1">
    <citation type="submission" date="2017-09" db="EMBL/GenBank/DDBJ databases">
        <title>Depth-based differentiation of microbial function through sediment-hosted aquifers and enrichment of novel symbionts in the deep terrestrial subsurface.</title>
        <authorList>
            <person name="Probst A.J."/>
            <person name="Ladd B."/>
            <person name="Jarett J.K."/>
            <person name="Geller-Mcgrath D.E."/>
            <person name="Sieber C.M.K."/>
            <person name="Emerson J.B."/>
            <person name="Anantharaman K."/>
            <person name="Thomas B.C."/>
            <person name="Malmstrom R."/>
            <person name="Stieglmeier M."/>
            <person name="Klingl A."/>
            <person name="Woyke T."/>
            <person name="Ryan C.M."/>
            <person name="Banfield J.F."/>
        </authorList>
    </citation>
    <scope>NUCLEOTIDE SEQUENCE [LARGE SCALE GENOMIC DNA]</scope>
</reference>